<organism evidence="2 3">
    <name type="scientific">Larkinella knui</name>
    <dbReference type="NCBI Taxonomy" id="2025310"/>
    <lineage>
        <taxon>Bacteria</taxon>
        <taxon>Pseudomonadati</taxon>
        <taxon>Bacteroidota</taxon>
        <taxon>Cytophagia</taxon>
        <taxon>Cytophagales</taxon>
        <taxon>Spirosomataceae</taxon>
        <taxon>Larkinella</taxon>
    </lineage>
</organism>
<dbReference type="PROSITE" id="PS50835">
    <property type="entry name" value="IG_LIKE"/>
    <property type="match status" value="1"/>
</dbReference>
<feature type="domain" description="Ig-like" evidence="1">
    <location>
        <begin position="562"/>
        <end position="634"/>
    </location>
</feature>
<dbReference type="InterPro" id="IPR007110">
    <property type="entry name" value="Ig-like_dom"/>
</dbReference>
<dbReference type="SUPFAM" id="SSF48726">
    <property type="entry name" value="Immunoglobulin"/>
    <property type="match status" value="1"/>
</dbReference>
<accession>A0A3P1CBM4</accession>
<name>A0A3P1CBM4_9BACT</name>
<dbReference type="InterPro" id="IPR036179">
    <property type="entry name" value="Ig-like_dom_sf"/>
</dbReference>
<dbReference type="InterPro" id="IPR026444">
    <property type="entry name" value="Secre_tail"/>
</dbReference>
<dbReference type="OrthoDB" id="903144at2"/>
<dbReference type="NCBIfam" id="TIGR04183">
    <property type="entry name" value="Por_Secre_tail"/>
    <property type="match status" value="1"/>
</dbReference>
<evidence type="ECO:0000259" key="1">
    <source>
        <dbReference type="PROSITE" id="PS50835"/>
    </source>
</evidence>
<dbReference type="RefSeq" id="WP_124909777.1">
    <property type="nucleotide sequence ID" value="NZ_RQJP01000006.1"/>
</dbReference>
<comment type="caution">
    <text evidence="2">The sequence shown here is derived from an EMBL/GenBank/DDBJ whole genome shotgun (WGS) entry which is preliminary data.</text>
</comment>
<gene>
    <name evidence="2" type="ORF">EHT87_26250</name>
</gene>
<protein>
    <submittedName>
        <fullName evidence="2">T9SS C-terminal target domain-containing protein</fullName>
    </submittedName>
</protein>
<dbReference type="EMBL" id="RQJP01000006">
    <property type="protein sequence ID" value="RRB10665.1"/>
    <property type="molecule type" value="Genomic_DNA"/>
</dbReference>
<proteinExistence type="predicted"/>
<dbReference type="Proteomes" id="UP000274271">
    <property type="component" value="Unassembled WGS sequence"/>
</dbReference>
<evidence type="ECO:0000313" key="3">
    <source>
        <dbReference type="Proteomes" id="UP000274271"/>
    </source>
</evidence>
<sequence length="943" mass="104232">METPPSNFRRVVYATQSSGFRSYFLCFCLLLNTTSLLFGQSYSVQPDPNGFYQIQKKATFPSSAARKASNVTVSIAADARRPGDAAVISVSLGPEINVNNGSNFILLIRTSSDLTSQTNVIYISNKAVDKASRTMQIPVGGLNANTDYYFTLLYSNECTGETIAEAHYKTSGALQKPKKILLVIDKQYENDPQIEQALSVYKADANRADPNLVFEPYYLSTDPAEKGKLYEQIKNRYFDSTTPLHYLFFIGRNASTYIRSYHLNPKTNLEGPGDIYSLPGIGVYAKILTQDYPFDPQQNAFINRRYNCQAIGAEPIPNDISTTYFQSSVIDISYGALVPTRPEEGKAYILRYFEKLHQYKTGKIKFDKKVLLADTFYYDGSYPKKIEELTGRWTHNDTITVPKKYGPNFHGTDPIWRADYLKKVGSNSYEIAAFYGHGSPNLHYFEITPADIQNLGKLNTLLFDFLACSVGGIDVRDYLAGTYLDKGNTLLVNAYSVTIFASTRENESPLLEKFKEKQPFQAFAQGAYVSDAYRHGFAFNDAQYLLGDPLLLLDPPCTNAEPLVISTPGSLSICPGDTVSLHVSGTFTDFRWFRNGQEITSAKSNKLMVSQGGMYTAKAKQCGQEISSEGIAVTEKPGPPTPVLTLETFPDRYRLRVTPAGAFSGGFNWYINGERWQETTQDTVSPILLADYTVRVVKEGCSALSKPVSIRIEQPVLAITGSNPACSGDSIVVKAPENFSSYTWLTKEGAAVVTTSNSRVYKQNATVAVTPRRGSLAGPTSAYVTLTFKPKPPKPTITLESAGFRSSSPVNNQWYLNGNPLPDSTRQVLRNPGAGTYRVRVTEQGCYSESDPMLITAVEPTLGTLKVYPNPGKGTFWIEWPNAFRSGELEVVDNLGRKVYSRSYSSKPSGPVPVTLKTAPGLYLLRLSTSGQIHTVKVVIETD</sequence>
<evidence type="ECO:0000313" key="2">
    <source>
        <dbReference type="EMBL" id="RRB10665.1"/>
    </source>
</evidence>
<reference evidence="2 3" key="1">
    <citation type="submission" date="2018-11" db="EMBL/GenBank/DDBJ databases">
        <authorList>
            <person name="Zhou Z."/>
            <person name="Wang G."/>
        </authorList>
    </citation>
    <scope>NUCLEOTIDE SEQUENCE [LARGE SCALE GENOMIC DNA]</scope>
    <source>
        <strain evidence="2 3">KCTC42998</strain>
    </source>
</reference>
<dbReference type="AlphaFoldDB" id="A0A3P1CBM4"/>
<keyword evidence="3" id="KW-1185">Reference proteome</keyword>